<dbReference type="InterPro" id="IPR012340">
    <property type="entry name" value="NA-bd_OB-fold"/>
</dbReference>
<evidence type="ECO:0000256" key="2">
    <source>
        <dbReference type="ARBA" id="ARBA00022741"/>
    </source>
</evidence>
<dbReference type="InterPro" id="IPR006195">
    <property type="entry name" value="aa-tRNA-synth_II"/>
</dbReference>
<dbReference type="RefSeq" id="XP_051364113.1">
    <property type="nucleotide sequence ID" value="XM_051504185.1"/>
</dbReference>
<dbReference type="InterPro" id="IPR004365">
    <property type="entry name" value="NA-bd_OB_tRNA"/>
</dbReference>
<comment type="caution">
    <text evidence="8">The sequence shown here is derived from an EMBL/GenBank/DDBJ whole genome shotgun (WGS) entry which is preliminary data.</text>
</comment>
<reference evidence="8" key="1">
    <citation type="journal article" date="2021" name="J Fungi (Basel)">
        <title>Genomic and Metabolomic Analyses of the Marine Fungus Emericellopsis cladophorae: Insights into Saltwater Adaptability Mechanisms and Its Biosynthetic Potential.</title>
        <authorList>
            <person name="Goncalves M.F.M."/>
            <person name="Hilario S."/>
            <person name="Van de Peer Y."/>
            <person name="Esteves A.C."/>
            <person name="Alves A."/>
        </authorList>
    </citation>
    <scope>NUCLEOTIDE SEQUENCE</scope>
    <source>
        <strain evidence="8">MUM 19.33</strain>
    </source>
</reference>
<dbReference type="Proteomes" id="UP001055219">
    <property type="component" value="Unassembled WGS sequence"/>
</dbReference>
<evidence type="ECO:0000256" key="1">
    <source>
        <dbReference type="ARBA" id="ARBA00022598"/>
    </source>
</evidence>
<dbReference type="GO" id="GO:0070154">
    <property type="term" value="P:mitochondrial lysyl-tRNA aminoacylation"/>
    <property type="evidence" value="ECO:0007669"/>
    <property type="project" value="TreeGrafter"/>
</dbReference>
<dbReference type="GO" id="GO:0004824">
    <property type="term" value="F:lysine-tRNA ligase activity"/>
    <property type="evidence" value="ECO:0007669"/>
    <property type="project" value="InterPro"/>
</dbReference>
<dbReference type="Pfam" id="PF01336">
    <property type="entry name" value="tRNA_anti-codon"/>
    <property type="match status" value="1"/>
</dbReference>
<dbReference type="CDD" id="cd04322">
    <property type="entry name" value="LysRS_N"/>
    <property type="match status" value="1"/>
</dbReference>
<keyword evidence="2" id="KW-0547">Nucleotide-binding</keyword>
<dbReference type="OrthoDB" id="21243at2759"/>
<keyword evidence="9" id="KW-1185">Reference proteome</keyword>
<dbReference type="GO" id="GO:0005524">
    <property type="term" value="F:ATP binding"/>
    <property type="evidence" value="ECO:0007669"/>
    <property type="project" value="UniProtKB-KW"/>
</dbReference>
<dbReference type="Gene3D" id="2.40.50.140">
    <property type="entry name" value="Nucleic acid-binding proteins"/>
    <property type="match status" value="1"/>
</dbReference>
<dbReference type="InterPro" id="IPR045864">
    <property type="entry name" value="aa-tRNA-synth_II/BPL/LPL"/>
</dbReference>
<dbReference type="GeneID" id="75830772"/>
<evidence type="ECO:0000259" key="7">
    <source>
        <dbReference type="PROSITE" id="PS50862"/>
    </source>
</evidence>
<evidence type="ECO:0000256" key="4">
    <source>
        <dbReference type="ARBA" id="ARBA00023146"/>
    </source>
</evidence>
<proteinExistence type="predicted"/>
<dbReference type="Pfam" id="PF06985">
    <property type="entry name" value="HET"/>
    <property type="match status" value="1"/>
</dbReference>
<feature type="region of interest" description="Disordered" evidence="6">
    <location>
        <begin position="734"/>
        <end position="756"/>
    </location>
</feature>
<dbReference type="InterPro" id="IPR044136">
    <property type="entry name" value="Lys-tRNA-ligase_II_N"/>
</dbReference>
<dbReference type="PRINTS" id="PR00982">
    <property type="entry name" value="TRNASYNTHLYS"/>
</dbReference>
<protein>
    <recommendedName>
        <fullName evidence="5">Lysyl-tRNA synthetase</fullName>
    </recommendedName>
</protein>
<dbReference type="Pfam" id="PF00152">
    <property type="entry name" value="tRNA-synt_2"/>
    <property type="match status" value="1"/>
</dbReference>
<keyword evidence="3" id="KW-0067">ATP-binding</keyword>
<dbReference type="SUPFAM" id="SSF55681">
    <property type="entry name" value="Class II aaRS and biotin synthetases"/>
    <property type="match status" value="1"/>
</dbReference>
<organism evidence="8 9">
    <name type="scientific">Emericellopsis cladophorae</name>
    <dbReference type="NCBI Taxonomy" id="2686198"/>
    <lineage>
        <taxon>Eukaryota</taxon>
        <taxon>Fungi</taxon>
        <taxon>Dikarya</taxon>
        <taxon>Ascomycota</taxon>
        <taxon>Pezizomycotina</taxon>
        <taxon>Sordariomycetes</taxon>
        <taxon>Hypocreomycetidae</taxon>
        <taxon>Hypocreales</taxon>
        <taxon>Bionectriaceae</taxon>
        <taxon>Emericellopsis</taxon>
    </lineage>
</organism>
<dbReference type="EMBL" id="JAGIXG020000008">
    <property type="protein sequence ID" value="KAI6783257.1"/>
    <property type="molecule type" value="Genomic_DNA"/>
</dbReference>
<dbReference type="PANTHER" id="PTHR42918">
    <property type="entry name" value="LYSYL-TRNA SYNTHETASE"/>
    <property type="match status" value="1"/>
</dbReference>
<dbReference type="GO" id="GO:0005739">
    <property type="term" value="C:mitochondrion"/>
    <property type="evidence" value="ECO:0007669"/>
    <property type="project" value="TreeGrafter"/>
</dbReference>
<accession>A0A9Q0BET5</accession>
<evidence type="ECO:0000313" key="9">
    <source>
        <dbReference type="Proteomes" id="UP001055219"/>
    </source>
</evidence>
<sequence>METMFDDGIELQLALDGLAAGDMEPLKHYFLDLEAVESCKMDNVQDLSDQTSALPERSLERPTVRFDATSTPFTYSPLGKREFRLMRLAPPDAEDFTREIEVKTSRLDDAPPFYCLFYVWGNPKEFLPLTCNGGRTLVVQNLYHALRTCFNRSSNAWLWADGLCINQEDLHERSQQVMLMGEIYSRASVVLAHPRHYSYGLSESEAEAESVMTYANCLRLASRSVRTHIHNARSSVTVGAPPFGHTLRNYSDKPDSRLDSANPERVSAFKKQRIADLRKAQHDENPEGSGLFDTPWPRLPSRDAKFRLTPAEFQERFDSLGDKEEVTIMGRVRRKRVSGSKLMFIDIVNEYQKVQIMVNAGAISEKIFSKQRFALFRNLIQVGDHIAVTGRKSVTHSGQITLTAVDLPELLSPAMEQIPEQLSDAKTRMQERHVDMLVNQESTDILRLRAEVTRGMREHFWSKRFLEAQTPILSENAGGATARPFVTHATEFKNRDLAMRIAPELWLKRLVVGGIDRVFEIGPAFRNEGIDATHNPEFTMCEFYSAYTNLTDLISETEELIYNLAAKSSELIKTQLTSLPPIDLEVYKRPFRQVEFVPALEEALGLRLPKLSSENALPELLAVLKLRNINLPGETPTTLPKLLDRLAAVYIEPLSLKQPIFITHHPSCMSPLSKSFLCEKTFQLVSARAEFFVGGRELANMYEEENDPEAQRTKLANHQKMVNLPDGEIGFQEPEEAVSDPDSGSQIETDVDGETSPLDSNFLKALDYALPPTGGWGCGVERLVMLFSGAQRISDCLSFGSLKNVVGLSAEERKLGGSDPSKHNDAAHDDKKK</sequence>
<keyword evidence="1" id="KW-0436">Ligase</keyword>
<evidence type="ECO:0000256" key="6">
    <source>
        <dbReference type="SAM" id="MobiDB-lite"/>
    </source>
</evidence>
<evidence type="ECO:0000256" key="3">
    <source>
        <dbReference type="ARBA" id="ARBA00022840"/>
    </source>
</evidence>
<dbReference type="Gene3D" id="3.30.930.10">
    <property type="entry name" value="Bira Bifunctional Protein, Domain 2"/>
    <property type="match status" value="1"/>
</dbReference>
<name>A0A9Q0BET5_9HYPO</name>
<feature type="domain" description="Aminoacyl-transfer RNA synthetases class-II family profile" evidence="7">
    <location>
        <begin position="446"/>
        <end position="820"/>
    </location>
</feature>
<dbReference type="AlphaFoldDB" id="A0A9Q0BET5"/>
<dbReference type="InterPro" id="IPR018149">
    <property type="entry name" value="Lys-tRNA-synth_II_C"/>
</dbReference>
<dbReference type="GO" id="GO:0000049">
    <property type="term" value="F:tRNA binding"/>
    <property type="evidence" value="ECO:0007669"/>
    <property type="project" value="TreeGrafter"/>
</dbReference>
<keyword evidence="4" id="KW-0030">Aminoacyl-tRNA synthetase</keyword>
<feature type="region of interest" description="Disordered" evidence="6">
    <location>
        <begin position="812"/>
        <end position="833"/>
    </location>
</feature>
<dbReference type="InterPro" id="IPR010730">
    <property type="entry name" value="HET"/>
</dbReference>
<dbReference type="PROSITE" id="PS50862">
    <property type="entry name" value="AA_TRNA_LIGASE_II"/>
    <property type="match status" value="1"/>
</dbReference>
<dbReference type="PANTHER" id="PTHR42918:SF5">
    <property type="entry name" value="LYSINE--TRNA LIGASE, MITOCHONDRIAL"/>
    <property type="match status" value="1"/>
</dbReference>
<reference evidence="8" key="2">
    <citation type="submission" date="2022-07" db="EMBL/GenBank/DDBJ databases">
        <authorList>
            <person name="Goncalves M.F.M."/>
            <person name="Hilario S."/>
            <person name="Van De Peer Y."/>
            <person name="Esteves A.C."/>
            <person name="Alves A."/>
        </authorList>
    </citation>
    <scope>NUCLEOTIDE SEQUENCE</scope>
    <source>
        <strain evidence="8">MUM 19.33</strain>
    </source>
</reference>
<gene>
    <name evidence="8" type="ORF">J7T54_004284</name>
</gene>
<dbReference type="SUPFAM" id="SSF50249">
    <property type="entry name" value="Nucleic acid-binding proteins"/>
    <property type="match status" value="1"/>
</dbReference>
<dbReference type="InterPro" id="IPR004364">
    <property type="entry name" value="Aa-tRNA-synt_II"/>
</dbReference>
<evidence type="ECO:0000256" key="5">
    <source>
        <dbReference type="ARBA" id="ARBA00030563"/>
    </source>
</evidence>
<evidence type="ECO:0000313" key="8">
    <source>
        <dbReference type="EMBL" id="KAI6783257.1"/>
    </source>
</evidence>